<name>U4L6N8_PYROM</name>
<keyword evidence="2" id="KW-1185">Reference proteome</keyword>
<accession>U4L6N8</accession>
<sequence length="93" mass="10144">MVAWPVNRRPSSWDSRPEYDRYNQLQGLPIIEGIPIIPVTTITKEVPYGHAFAGQIPAGQIAAAGGTTEDHPIAIMTITNFVVNIGTLWRGTS</sequence>
<dbReference type="Proteomes" id="UP000018144">
    <property type="component" value="Unassembled WGS sequence"/>
</dbReference>
<proteinExistence type="predicted"/>
<reference evidence="1 2" key="1">
    <citation type="journal article" date="2013" name="PLoS Genet.">
        <title>The genome and development-dependent transcriptomes of Pyronema confluens: a window into fungal evolution.</title>
        <authorList>
            <person name="Traeger S."/>
            <person name="Altegoer F."/>
            <person name="Freitag M."/>
            <person name="Gabaldon T."/>
            <person name="Kempken F."/>
            <person name="Kumar A."/>
            <person name="Marcet-Houben M."/>
            <person name="Poggeler S."/>
            <person name="Stajich J.E."/>
            <person name="Nowrousian M."/>
        </authorList>
    </citation>
    <scope>NUCLEOTIDE SEQUENCE [LARGE SCALE GENOMIC DNA]</scope>
    <source>
        <strain evidence="2">CBS 100304</strain>
        <tissue evidence="1">Vegetative mycelium</tissue>
    </source>
</reference>
<evidence type="ECO:0000313" key="2">
    <source>
        <dbReference type="Proteomes" id="UP000018144"/>
    </source>
</evidence>
<evidence type="ECO:0000313" key="1">
    <source>
        <dbReference type="EMBL" id="CCX12605.1"/>
    </source>
</evidence>
<dbReference type="EMBL" id="HF935720">
    <property type="protein sequence ID" value="CCX12605.1"/>
    <property type="molecule type" value="Genomic_DNA"/>
</dbReference>
<dbReference type="AlphaFoldDB" id="U4L6N8"/>
<organism evidence="1 2">
    <name type="scientific">Pyronema omphalodes (strain CBS 100304)</name>
    <name type="common">Pyronema confluens</name>
    <dbReference type="NCBI Taxonomy" id="1076935"/>
    <lineage>
        <taxon>Eukaryota</taxon>
        <taxon>Fungi</taxon>
        <taxon>Dikarya</taxon>
        <taxon>Ascomycota</taxon>
        <taxon>Pezizomycotina</taxon>
        <taxon>Pezizomycetes</taxon>
        <taxon>Pezizales</taxon>
        <taxon>Pyronemataceae</taxon>
        <taxon>Pyronema</taxon>
    </lineage>
</organism>
<protein>
    <submittedName>
        <fullName evidence="1">Uncharacterized protein</fullName>
    </submittedName>
</protein>
<gene>
    <name evidence="1" type="ORF">PCON_12199</name>
</gene>